<evidence type="ECO:0000256" key="3">
    <source>
        <dbReference type="ARBA" id="ARBA00023002"/>
    </source>
</evidence>
<sequence length="240" mass="27111">MAELQLPTYPDIPAGEDPSNFPEYRSTKYRFPRRPLFHLPQGIGEVTGPLLGEDRVGPHDHDLTAHGHGEPIGERIIVHGRLLDSGGRPIPGQLIEIWQANSCGRYIHKVDQHPAPLDPNFTGVGRCLTDGEGRWRFVTIKPGAYPWGNHHNAWRPNHIHFSLMGRAVPQRLVTQMYFPGDPLFFQDPIFNAVADEQARNRMISSFDLDETVPDWALAYKWDIVLRGPDATHIETAEEHG</sequence>
<dbReference type="PANTHER" id="PTHR33711:SF10">
    <property type="entry name" value="INTRADIOL RING-CLEAVAGE DIOXYGENASES DOMAIN-CONTAINING PROTEIN"/>
    <property type="match status" value="1"/>
</dbReference>
<proteinExistence type="inferred from homology"/>
<keyword evidence="3 6" id="KW-0560">Oxidoreductase</keyword>
<organism evidence="6 7">
    <name type="scientific">Capillimicrobium parvum</name>
    <dbReference type="NCBI Taxonomy" id="2884022"/>
    <lineage>
        <taxon>Bacteria</taxon>
        <taxon>Bacillati</taxon>
        <taxon>Actinomycetota</taxon>
        <taxon>Thermoleophilia</taxon>
        <taxon>Solirubrobacterales</taxon>
        <taxon>Capillimicrobiaceae</taxon>
        <taxon>Capillimicrobium</taxon>
    </lineage>
</organism>
<feature type="region of interest" description="Disordered" evidence="4">
    <location>
        <begin position="1"/>
        <end position="23"/>
    </location>
</feature>
<dbReference type="InterPro" id="IPR015889">
    <property type="entry name" value="Intradiol_dOase_core"/>
</dbReference>
<dbReference type="EC" id="1.13.11.3" evidence="6"/>
<comment type="similarity">
    <text evidence="1">Belongs to the intradiol ring-cleavage dioxygenase family.</text>
</comment>
<feature type="domain" description="Intradiol ring-cleavage dioxygenases" evidence="5">
    <location>
        <begin position="78"/>
        <end position="106"/>
    </location>
</feature>
<dbReference type="Gene3D" id="2.60.130.10">
    <property type="entry name" value="Aromatic compound dioxygenase"/>
    <property type="match status" value="1"/>
</dbReference>
<dbReference type="GO" id="GO:0018578">
    <property type="term" value="F:protocatechuate 3,4-dioxygenase activity"/>
    <property type="evidence" value="ECO:0007669"/>
    <property type="project" value="UniProtKB-EC"/>
</dbReference>
<gene>
    <name evidence="6" type="primary">pcaH</name>
    <name evidence="6" type="ORF">DSM104329_00843</name>
</gene>
<dbReference type="RefSeq" id="WP_259314138.1">
    <property type="nucleotide sequence ID" value="NZ_CP087164.1"/>
</dbReference>
<dbReference type="PANTHER" id="PTHR33711">
    <property type="entry name" value="DIOXYGENASE, PUTATIVE (AFU_ORTHOLOGUE AFUA_2G02910)-RELATED"/>
    <property type="match status" value="1"/>
</dbReference>
<dbReference type="InterPro" id="IPR000627">
    <property type="entry name" value="Intradiol_dOase_C"/>
</dbReference>
<dbReference type="EMBL" id="CP087164">
    <property type="protein sequence ID" value="UGS34465.1"/>
    <property type="molecule type" value="Genomic_DNA"/>
</dbReference>
<evidence type="ECO:0000256" key="1">
    <source>
        <dbReference type="ARBA" id="ARBA00007825"/>
    </source>
</evidence>
<dbReference type="SUPFAM" id="SSF49482">
    <property type="entry name" value="Aromatic compound dioxygenase"/>
    <property type="match status" value="1"/>
</dbReference>
<dbReference type="Pfam" id="PF00775">
    <property type="entry name" value="Dioxygenase_C"/>
    <property type="match status" value="1"/>
</dbReference>
<dbReference type="InterPro" id="IPR012785">
    <property type="entry name" value="Protocat_dOase_b"/>
</dbReference>
<evidence type="ECO:0000256" key="4">
    <source>
        <dbReference type="SAM" id="MobiDB-lite"/>
    </source>
</evidence>
<dbReference type="GO" id="GO:0019619">
    <property type="term" value="P:3,4-dihydroxybenzoate catabolic process"/>
    <property type="evidence" value="ECO:0007669"/>
    <property type="project" value="InterPro"/>
</dbReference>
<name>A0A9E6XUK0_9ACTN</name>
<dbReference type="NCBIfam" id="TIGR02422">
    <property type="entry name" value="protocat_beta"/>
    <property type="match status" value="1"/>
</dbReference>
<dbReference type="InterPro" id="IPR050770">
    <property type="entry name" value="Intradiol_RC_Dioxygenase"/>
</dbReference>
<dbReference type="GO" id="GO:0008199">
    <property type="term" value="F:ferric iron binding"/>
    <property type="evidence" value="ECO:0007669"/>
    <property type="project" value="InterPro"/>
</dbReference>
<accession>A0A9E6XUK0</accession>
<evidence type="ECO:0000259" key="5">
    <source>
        <dbReference type="PROSITE" id="PS00083"/>
    </source>
</evidence>
<evidence type="ECO:0000256" key="2">
    <source>
        <dbReference type="ARBA" id="ARBA00022964"/>
    </source>
</evidence>
<dbReference type="AlphaFoldDB" id="A0A9E6XUK0"/>
<evidence type="ECO:0000313" key="6">
    <source>
        <dbReference type="EMBL" id="UGS34465.1"/>
    </source>
</evidence>
<dbReference type="KEGG" id="sbae:DSM104329_00843"/>
<reference evidence="6" key="1">
    <citation type="journal article" date="2022" name="Int. J. Syst. Evol. Microbiol.">
        <title>Pseudomonas aegrilactucae sp. nov. and Pseudomonas morbosilactucae sp. nov., pathogens causing bacterial rot of lettuce in Japan.</title>
        <authorList>
            <person name="Sawada H."/>
            <person name="Fujikawa T."/>
            <person name="Satou M."/>
        </authorList>
    </citation>
    <scope>NUCLEOTIDE SEQUENCE</scope>
    <source>
        <strain evidence="6">0166_1</strain>
    </source>
</reference>
<keyword evidence="7" id="KW-1185">Reference proteome</keyword>
<dbReference type="Proteomes" id="UP001162834">
    <property type="component" value="Chromosome"/>
</dbReference>
<dbReference type="PROSITE" id="PS00083">
    <property type="entry name" value="INTRADIOL_DIOXYGENAS"/>
    <property type="match status" value="1"/>
</dbReference>
<evidence type="ECO:0000313" key="7">
    <source>
        <dbReference type="Proteomes" id="UP001162834"/>
    </source>
</evidence>
<keyword evidence="2" id="KW-0223">Dioxygenase</keyword>
<protein>
    <submittedName>
        <fullName evidence="6">Protocatechuate 3,4-dioxygenase beta chain</fullName>
        <ecNumber evidence="6">1.13.11.3</ecNumber>
    </submittedName>
</protein>